<evidence type="ECO:0000313" key="4">
    <source>
        <dbReference type="Proteomes" id="UP000188993"/>
    </source>
</evidence>
<sequence>MKREGSSLITYTLYLMVILSLFLTWRILSVPSGTVEIQTVSPSQQTTNLSSVKNIDDVFRPHQIVFHKASDSFVSQDDEIVKKADNFLKNWELSELFFEGTYSREEYNTLILNRNKVEINFPASIYLGMLTRYFERLPEGFDNNTISRIIISMNEDDPIYLIDDKSLNVYIAERSNVSLEPLLNIYTNSPEKFIKSETYTFENGVRFLPQSDVSLNKVVYLSEKQPNSFFINRLFDDTTELRDDSNEQLTIYSDNVSQLKIDKKTGVLYYYRNNLDETELSAYQHVRDSFHTLKFMDTWTQAFYFNGYDTESDDVFYRRYLNGLPISGQWNPGLIKMEMSSSGLVELTYPTEVIQTPLEDRKEAITVPYVQTVIQQLDEAGIRYNDIQDMEIAYEWSSSDESSRIATLLPTWFINLDGNWKTLEEWLVETERGERVGL</sequence>
<name>A0A1S6IR63_9LACT</name>
<accession>A0A1S6IR63</accession>
<protein>
    <recommendedName>
        <fullName evidence="2">Regulatory protein YycH domain-containing protein</fullName>
    </recommendedName>
</protein>
<evidence type="ECO:0000313" key="3">
    <source>
        <dbReference type="EMBL" id="AQS54036.1"/>
    </source>
</evidence>
<dbReference type="RefSeq" id="WP_062471533.1">
    <property type="nucleotide sequence ID" value="NZ_BBYN01000030.1"/>
</dbReference>
<dbReference type="InterPro" id="IPR009996">
    <property type="entry name" value="YycH"/>
</dbReference>
<dbReference type="STRING" id="708126.BW727_101671"/>
<dbReference type="EMBL" id="CP019728">
    <property type="protein sequence ID" value="AQS54036.1"/>
    <property type="molecule type" value="Genomic_DNA"/>
</dbReference>
<dbReference type="Pfam" id="PF07435">
    <property type="entry name" value="YycH"/>
    <property type="match status" value="1"/>
</dbReference>
<dbReference type="AlphaFoldDB" id="A0A1S6IR63"/>
<dbReference type="CDD" id="cd15787">
    <property type="entry name" value="YycH_N"/>
    <property type="match status" value="1"/>
</dbReference>
<organism evidence="3 4">
    <name type="scientific">Jeotgalibaca dankookensis</name>
    <dbReference type="NCBI Taxonomy" id="708126"/>
    <lineage>
        <taxon>Bacteria</taxon>
        <taxon>Bacillati</taxon>
        <taxon>Bacillota</taxon>
        <taxon>Bacilli</taxon>
        <taxon>Lactobacillales</taxon>
        <taxon>Carnobacteriaceae</taxon>
        <taxon>Jeotgalibaca</taxon>
    </lineage>
</organism>
<feature type="domain" description="Regulatory protein YycH" evidence="2">
    <location>
        <begin position="12"/>
        <end position="424"/>
    </location>
</feature>
<keyword evidence="1" id="KW-0812">Transmembrane</keyword>
<dbReference type="Gene3D" id="3.30.310.160">
    <property type="entry name" value="YycH protein, domain 2"/>
    <property type="match status" value="1"/>
</dbReference>
<evidence type="ECO:0000259" key="2">
    <source>
        <dbReference type="Pfam" id="PF07435"/>
    </source>
</evidence>
<feature type="transmembrane region" description="Helical" evidence="1">
    <location>
        <begin position="7"/>
        <end position="28"/>
    </location>
</feature>
<keyword evidence="1" id="KW-0472">Membrane</keyword>
<gene>
    <name evidence="3" type="ORF">BW727_101671</name>
</gene>
<dbReference type="KEGG" id="jda:BW727_101671"/>
<dbReference type="InterPro" id="IPR042274">
    <property type="entry name" value="YycH/YycI_2"/>
</dbReference>
<keyword evidence="1" id="KW-1133">Transmembrane helix</keyword>
<evidence type="ECO:0000256" key="1">
    <source>
        <dbReference type="SAM" id="Phobius"/>
    </source>
</evidence>
<proteinExistence type="predicted"/>
<reference evidence="3 4" key="1">
    <citation type="journal article" date="2014" name="Int. J. Syst. Evol. Microbiol.">
        <title>Jeotgalibaca dankookensis gen. nov., sp. nov., a member of the family Carnobacteriaceae, isolated from seujeot (Korean traditional food).</title>
        <authorList>
            <person name="Lee D.G."/>
            <person name="Trujillo M.E."/>
            <person name="Kang H."/>
            <person name="Ahn T.Y."/>
        </authorList>
    </citation>
    <scope>NUCLEOTIDE SEQUENCE [LARGE SCALE GENOMIC DNA]</scope>
    <source>
        <strain evidence="3 4">EX-07</strain>
    </source>
</reference>
<keyword evidence="4" id="KW-1185">Reference proteome</keyword>
<dbReference type="OrthoDB" id="2382185at2"/>
<dbReference type="Proteomes" id="UP000188993">
    <property type="component" value="Chromosome"/>
</dbReference>